<sequence>MPGTHFDDRDLKCLDREAHLSKGVQAVVLLRDESNPGSPKAKWLLGHRLFVVV</sequence>
<accession>A0A0C3E9J2</accession>
<reference evidence="1 2" key="1">
    <citation type="submission" date="2014-04" db="EMBL/GenBank/DDBJ databases">
        <authorList>
            <consortium name="DOE Joint Genome Institute"/>
            <person name="Kuo A."/>
            <person name="Kohler A."/>
            <person name="Nagy L.G."/>
            <person name="Floudas D."/>
            <person name="Copeland A."/>
            <person name="Barry K.W."/>
            <person name="Cichocki N."/>
            <person name="Veneault-Fourrey C."/>
            <person name="LaButti K."/>
            <person name="Lindquist E.A."/>
            <person name="Lipzen A."/>
            <person name="Lundell T."/>
            <person name="Morin E."/>
            <person name="Murat C."/>
            <person name="Sun H."/>
            <person name="Tunlid A."/>
            <person name="Henrissat B."/>
            <person name="Grigoriev I.V."/>
            <person name="Hibbett D.S."/>
            <person name="Martin F."/>
            <person name="Nordberg H.P."/>
            <person name="Cantor M.N."/>
            <person name="Hua S.X."/>
        </authorList>
    </citation>
    <scope>NUCLEOTIDE SEQUENCE [LARGE SCALE GENOMIC DNA]</scope>
    <source>
        <strain evidence="1 2">Foug A</strain>
    </source>
</reference>
<dbReference type="EMBL" id="KN822025">
    <property type="protein sequence ID" value="KIM65029.1"/>
    <property type="molecule type" value="Genomic_DNA"/>
</dbReference>
<proteinExistence type="predicted"/>
<reference evidence="2" key="2">
    <citation type="submission" date="2015-01" db="EMBL/GenBank/DDBJ databases">
        <title>Evolutionary Origins and Diversification of the Mycorrhizal Mutualists.</title>
        <authorList>
            <consortium name="DOE Joint Genome Institute"/>
            <consortium name="Mycorrhizal Genomics Consortium"/>
            <person name="Kohler A."/>
            <person name="Kuo A."/>
            <person name="Nagy L.G."/>
            <person name="Floudas D."/>
            <person name="Copeland A."/>
            <person name="Barry K.W."/>
            <person name="Cichocki N."/>
            <person name="Veneault-Fourrey C."/>
            <person name="LaButti K."/>
            <person name="Lindquist E.A."/>
            <person name="Lipzen A."/>
            <person name="Lundell T."/>
            <person name="Morin E."/>
            <person name="Murat C."/>
            <person name="Riley R."/>
            <person name="Ohm R."/>
            <person name="Sun H."/>
            <person name="Tunlid A."/>
            <person name="Henrissat B."/>
            <person name="Grigoriev I.V."/>
            <person name="Hibbett D.S."/>
            <person name="Martin F."/>
        </authorList>
    </citation>
    <scope>NUCLEOTIDE SEQUENCE [LARGE SCALE GENOMIC DNA]</scope>
    <source>
        <strain evidence="2">Foug A</strain>
    </source>
</reference>
<keyword evidence="2" id="KW-1185">Reference proteome</keyword>
<dbReference type="InParanoid" id="A0A0C3E9J2"/>
<evidence type="ECO:0000313" key="2">
    <source>
        <dbReference type="Proteomes" id="UP000053989"/>
    </source>
</evidence>
<organism evidence="1 2">
    <name type="scientific">Scleroderma citrinum Foug A</name>
    <dbReference type="NCBI Taxonomy" id="1036808"/>
    <lineage>
        <taxon>Eukaryota</taxon>
        <taxon>Fungi</taxon>
        <taxon>Dikarya</taxon>
        <taxon>Basidiomycota</taxon>
        <taxon>Agaricomycotina</taxon>
        <taxon>Agaricomycetes</taxon>
        <taxon>Agaricomycetidae</taxon>
        <taxon>Boletales</taxon>
        <taxon>Sclerodermatineae</taxon>
        <taxon>Sclerodermataceae</taxon>
        <taxon>Scleroderma</taxon>
    </lineage>
</organism>
<protein>
    <submittedName>
        <fullName evidence="1">Uncharacterized protein</fullName>
    </submittedName>
</protein>
<dbReference type="AlphaFoldDB" id="A0A0C3E9J2"/>
<gene>
    <name evidence="1" type="ORF">SCLCIDRAFT_1212718</name>
</gene>
<dbReference type="Proteomes" id="UP000053989">
    <property type="component" value="Unassembled WGS sequence"/>
</dbReference>
<name>A0A0C3E9J2_9AGAM</name>
<dbReference type="HOGENOM" id="CLU_3070032_0_0_1"/>
<evidence type="ECO:0000313" key="1">
    <source>
        <dbReference type="EMBL" id="KIM65029.1"/>
    </source>
</evidence>